<dbReference type="SUPFAM" id="SSF101898">
    <property type="entry name" value="NHL repeat"/>
    <property type="match status" value="1"/>
</dbReference>
<dbReference type="GO" id="GO:0008270">
    <property type="term" value="F:zinc ion binding"/>
    <property type="evidence" value="ECO:0007669"/>
    <property type="project" value="UniProtKB-KW"/>
</dbReference>
<sequence>MKSGQLSKIGRIIILTIIAVAELLIAAGELPAQKVEVVDSVRLVHNKGKGAWGKKPAVTLEPVRKLGDIDSTDPNTAFYMPAAVALDSAGNIYILDTGNNRIQKFTRDGKYLATIGRFGQGPGEFNYPAWLDLDKTGNLYVTDPFNERVQVLKPDGSDLRTIKFSDGRIGNVFVRSDGKLLMGQATISFRFLTPDEKKPAGLPKLVKVLDAEGKLLSEFGDMVDMKEELLTNTINQFVLTVDERDNVYLAFPYQNRIEKYSPDGKLVWRADRELPYSLEVIDRGSIDRREGGVSIRSPRINRSSEAIAVDGKGRVWVVTLARQLKKEEQVGIGVTISQSPSGRQVGFKPQGDTELRETDAYKLEVFDSEGVLLGEIPLKQFVDGIFIYGDRLFLVDRLRGASIQEFRIKE</sequence>
<protein>
    <recommendedName>
        <fullName evidence="5">6-bladed beta-propeller</fullName>
    </recommendedName>
</protein>
<accession>A0A3E2BK22</accession>
<evidence type="ECO:0000256" key="2">
    <source>
        <dbReference type="PROSITE-ProRule" id="PRU00504"/>
    </source>
</evidence>
<organism evidence="3 4">
    <name type="scientific">Candidatus Saccharicenans subterraneus</name>
    <dbReference type="NCBI Taxonomy" id="2508984"/>
    <lineage>
        <taxon>Bacteria</taxon>
        <taxon>Candidatus Aminicenantota</taxon>
        <taxon>Candidatus Aminicenantia</taxon>
        <taxon>Candidatus Aminicenantales</taxon>
        <taxon>Candidatus Saccharicenantaceae</taxon>
        <taxon>Candidatus Saccharicenans</taxon>
    </lineage>
</organism>
<dbReference type="InterPro" id="IPR011042">
    <property type="entry name" value="6-blade_b-propeller_TolB-like"/>
</dbReference>
<evidence type="ECO:0000313" key="4">
    <source>
        <dbReference type="Proteomes" id="UP000257323"/>
    </source>
</evidence>
<feature type="repeat" description="NHL" evidence="2">
    <location>
        <begin position="78"/>
        <end position="108"/>
    </location>
</feature>
<dbReference type="Gene3D" id="2.120.10.30">
    <property type="entry name" value="TolB, C-terminal domain"/>
    <property type="match status" value="1"/>
</dbReference>
<dbReference type="InterPro" id="IPR001258">
    <property type="entry name" value="NHL_repeat"/>
</dbReference>
<comment type="caution">
    <text evidence="3">The sequence shown here is derived from an EMBL/GenBank/DDBJ whole genome shotgun (WGS) entry which is preliminary data.</text>
</comment>
<dbReference type="EMBL" id="QUAH01000014">
    <property type="protein sequence ID" value="RFT15002.1"/>
    <property type="molecule type" value="Genomic_DNA"/>
</dbReference>
<evidence type="ECO:0008006" key="5">
    <source>
        <dbReference type="Google" id="ProtNLM"/>
    </source>
</evidence>
<dbReference type="PANTHER" id="PTHR24104:SF25">
    <property type="entry name" value="PROTEIN LIN-41"/>
    <property type="match status" value="1"/>
</dbReference>
<dbReference type="Proteomes" id="UP000257323">
    <property type="component" value="Unassembled WGS sequence"/>
</dbReference>
<reference evidence="3 4" key="1">
    <citation type="submission" date="2018-08" db="EMBL/GenBank/DDBJ databases">
        <title>Genome analysis of the thermophilic bacterium of the candidate phylum Aminicenantes from deep subsurface aquifer revealed its physiology and ecological role.</title>
        <authorList>
            <person name="Kadnikov V.V."/>
            <person name="Mardanov A.V."/>
            <person name="Beletsky A.V."/>
            <person name="Karnachuk O.V."/>
            <person name="Ravin N.V."/>
        </authorList>
    </citation>
    <scope>NUCLEOTIDE SEQUENCE [LARGE SCALE GENOMIC DNA]</scope>
    <source>
        <strain evidence="3">BY38</strain>
    </source>
</reference>
<dbReference type="InterPro" id="IPR050952">
    <property type="entry name" value="TRIM-NHL_E3_ligases"/>
</dbReference>
<dbReference type="AlphaFoldDB" id="A0A3E2BK22"/>
<evidence type="ECO:0000256" key="1">
    <source>
        <dbReference type="ARBA" id="ARBA00022737"/>
    </source>
</evidence>
<name>A0A3E2BK22_9BACT</name>
<dbReference type="PANTHER" id="PTHR24104">
    <property type="entry name" value="E3 UBIQUITIN-PROTEIN LIGASE NHLRC1-RELATED"/>
    <property type="match status" value="1"/>
</dbReference>
<evidence type="ECO:0000313" key="3">
    <source>
        <dbReference type="EMBL" id="RFT15002.1"/>
    </source>
</evidence>
<dbReference type="Pfam" id="PF17170">
    <property type="entry name" value="DUF5128"/>
    <property type="match status" value="1"/>
</dbReference>
<dbReference type="PROSITE" id="PS51125">
    <property type="entry name" value="NHL"/>
    <property type="match status" value="2"/>
</dbReference>
<proteinExistence type="predicted"/>
<feature type="repeat" description="NHL" evidence="2">
    <location>
        <begin position="112"/>
        <end position="155"/>
    </location>
</feature>
<dbReference type="CDD" id="cd05819">
    <property type="entry name" value="NHL"/>
    <property type="match status" value="1"/>
</dbReference>
<gene>
    <name evidence="3" type="ORF">OP8BY_1112</name>
</gene>
<keyword evidence="1" id="KW-0677">Repeat</keyword>